<comment type="caution">
    <text evidence="1">The sequence shown here is derived from an EMBL/GenBank/DDBJ whole genome shotgun (WGS) entry which is preliminary data.</text>
</comment>
<name>A0A7J7JIW7_BUGNE</name>
<accession>A0A7J7JIW7</accession>
<reference evidence="1" key="1">
    <citation type="submission" date="2020-06" db="EMBL/GenBank/DDBJ databases">
        <title>Draft genome of Bugula neritina, a colonial animal packing powerful symbionts and potential medicines.</title>
        <authorList>
            <person name="Rayko M."/>
        </authorList>
    </citation>
    <scope>NUCLEOTIDE SEQUENCE [LARGE SCALE GENOMIC DNA]</scope>
    <source>
        <strain evidence="1">Kwan_BN1</strain>
    </source>
</reference>
<proteinExistence type="predicted"/>
<dbReference type="Proteomes" id="UP000593567">
    <property type="component" value="Unassembled WGS sequence"/>
</dbReference>
<dbReference type="AlphaFoldDB" id="A0A7J7JIW7"/>
<protein>
    <submittedName>
        <fullName evidence="1">Uncharacterized protein</fullName>
    </submittedName>
</protein>
<dbReference type="EMBL" id="VXIV02002312">
    <property type="protein sequence ID" value="KAF6026272.1"/>
    <property type="molecule type" value="Genomic_DNA"/>
</dbReference>
<evidence type="ECO:0000313" key="1">
    <source>
        <dbReference type="EMBL" id="KAF6026272.1"/>
    </source>
</evidence>
<keyword evidence="2" id="KW-1185">Reference proteome</keyword>
<gene>
    <name evidence="1" type="ORF">EB796_015426</name>
</gene>
<sequence>MLKGYGETVIGLGVTCGPAIGGGLFKKKASLKILYGSPKYLLKSYVAIKVYILARRVYYCVWWCWCAYNYECSVDLVSFTKGLW</sequence>
<evidence type="ECO:0000313" key="2">
    <source>
        <dbReference type="Proteomes" id="UP000593567"/>
    </source>
</evidence>
<organism evidence="1 2">
    <name type="scientific">Bugula neritina</name>
    <name type="common">Brown bryozoan</name>
    <name type="synonym">Sertularia neritina</name>
    <dbReference type="NCBI Taxonomy" id="10212"/>
    <lineage>
        <taxon>Eukaryota</taxon>
        <taxon>Metazoa</taxon>
        <taxon>Spiralia</taxon>
        <taxon>Lophotrochozoa</taxon>
        <taxon>Bryozoa</taxon>
        <taxon>Gymnolaemata</taxon>
        <taxon>Cheilostomatida</taxon>
        <taxon>Flustrina</taxon>
        <taxon>Buguloidea</taxon>
        <taxon>Bugulidae</taxon>
        <taxon>Bugula</taxon>
    </lineage>
</organism>